<evidence type="ECO:0000313" key="3">
    <source>
        <dbReference type="Proteomes" id="UP000726737"/>
    </source>
</evidence>
<reference evidence="2" key="1">
    <citation type="journal article" date="2020" name="Fungal Divers.">
        <title>Resolving the Mortierellaceae phylogeny through synthesis of multi-gene phylogenetics and phylogenomics.</title>
        <authorList>
            <person name="Vandepol N."/>
            <person name="Liber J."/>
            <person name="Desiro A."/>
            <person name="Na H."/>
            <person name="Kennedy M."/>
            <person name="Barry K."/>
            <person name="Grigoriev I.V."/>
            <person name="Miller A.N."/>
            <person name="O'Donnell K."/>
            <person name="Stajich J.E."/>
            <person name="Bonito G."/>
        </authorList>
    </citation>
    <scope>NUCLEOTIDE SEQUENCE</scope>
    <source>
        <strain evidence="2">KOD948</strain>
    </source>
</reference>
<protein>
    <submittedName>
        <fullName evidence="2">Uncharacterized protein</fullName>
    </submittedName>
</protein>
<comment type="caution">
    <text evidence="2">The sequence shown here is derived from an EMBL/GenBank/DDBJ whole genome shotgun (WGS) entry which is preliminary data.</text>
</comment>
<keyword evidence="1" id="KW-1133">Transmembrane helix</keyword>
<dbReference type="Proteomes" id="UP000726737">
    <property type="component" value="Unassembled WGS sequence"/>
</dbReference>
<gene>
    <name evidence="2" type="ORF">BG011_001165</name>
</gene>
<evidence type="ECO:0000313" key="2">
    <source>
        <dbReference type="EMBL" id="KAG0261277.1"/>
    </source>
</evidence>
<feature type="transmembrane region" description="Helical" evidence="1">
    <location>
        <begin position="270"/>
        <end position="288"/>
    </location>
</feature>
<sequence>MGFSVSDSSALPLQLQIEARVAGAQKLAYLPTSDPSLDFYYLNYRPSYRAGESTIDFWMLTPQGSKAPKTGPLELFDEFGRIRLAVLVPEGTEAPQTTANKNKPFLWKNWVVPKTLKANFDFSEKFRVVLRTSDTNNNMKKKVDKRLDMDDSTMLDFLLVKNKNKHVSAADNANTISSSALTDHSTIVQDRQFRIKGLKATPGGNLNPTKMNVHSVAAAAVTPTLNTFIPPNVHTIQNDSHISFNPIKPSETGLDNASGAPSSALSSRVALSRMTAFIAIFIAALVALY</sequence>
<keyword evidence="1" id="KW-0472">Membrane</keyword>
<keyword evidence="3" id="KW-1185">Reference proteome</keyword>
<dbReference type="AlphaFoldDB" id="A0A9P6U632"/>
<proteinExistence type="predicted"/>
<dbReference type="EMBL" id="JAAAJA010000129">
    <property type="protein sequence ID" value="KAG0261277.1"/>
    <property type="molecule type" value="Genomic_DNA"/>
</dbReference>
<evidence type="ECO:0000256" key="1">
    <source>
        <dbReference type="SAM" id="Phobius"/>
    </source>
</evidence>
<accession>A0A9P6U632</accession>
<organism evidence="2 3">
    <name type="scientific">Mortierella polycephala</name>
    <dbReference type="NCBI Taxonomy" id="41804"/>
    <lineage>
        <taxon>Eukaryota</taxon>
        <taxon>Fungi</taxon>
        <taxon>Fungi incertae sedis</taxon>
        <taxon>Mucoromycota</taxon>
        <taxon>Mortierellomycotina</taxon>
        <taxon>Mortierellomycetes</taxon>
        <taxon>Mortierellales</taxon>
        <taxon>Mortierellaceae</taxon>
        <taxon>Mortierella</taxon>
    </lineage>
</organism>
<keyword evidence="1" id="KW-0812">Transmembrane</keyword>
<name>A0A9P6U632_9FUNG</name>
<dbReference type="OrthoDB" id="2350344at2759"/>